<dbReference type="Pfam" id="PF13672">
    <property type="entry name" value="PP2C_2"/>
    <property type="match status" value="1"/>
</dbReference>
<dbReference type="PANTHER" id="PTHR13832:SF827">
    <property type="entry name" value="PROTEIN PHOSPHATASE 1L"/>
    <property type="match status" value="1"/>
</dbReference>
<evidence type="ECO:0000313" key="5">
    <source>
        <dbReference type="Proteomes" id="UP000295058"/>
    </source>
</evidence>
<dbReference type="EMBL" id="SODO01000022">
    <property type="protein sequence ID" value="TDW54017.1"/>
    <property type="molecule type" value="Genomic_DNA"/>
</dbReference>
<proteinExistence type="predicted"/>
<name>A0A235CBC7_9GAMM</name>
<dbReference type="Gene3D" id="3.60.40.10">
    <property type="entry name" value="PPM-type phosphatase domain"/>
    <property type="match status" value="1"/>
</dbReference>
<evidence type="ECO:0000259" key="1">
    <source>
        <dbReference type="PROSITE" id="PS51746"/>
    </source>
</evidence>
<evidence type="ECO:0000313" key="2">
    <source>
        <dbReference type="EMBL" id="OYD21105.1"/>
    </source>
</evidence>
<dbReference type="AlphaFoldDB" id="A0A235CBC7"/>
<reference evidence="3 5" key="2">
    <citation type="submission" date="2019-03" db="EMBL/GenBank/DDBJ databases">
        <title>Genomic Encyclopedia of Archaeal and Bacterial Type Strains, Phase II (KMG-II): from individual species to whole genera.</title>
        <authorList>
            <person name="Goeker M."/>
        </authorList>
    </citation>
    <scope>NUCLEOTIDE SEQUENCE [LARGE SCALE GENOMIC DNA]</scope>
    <source>
        <strain evidence="3 5">DSM 15594</strain>
    </source>
</reference>
<sequence length="246" mass="26937">MTRHLNWHSAACTHGGKVRECNEDGYFNHSPAGLWAVADGLGGYQNGDLASRMVIEALSSLTDTEDTGPLSLYQRQLALHQVLERVNRHLGCEKTLHGSQAIGSTVAALLLSPQGNAVCLWAGDSRCYLLRRRRLYQITQDHSLVQKLIEQRRISRREAGSHPQRHVLTRAIGGAPELALETVELELERGDRLLLCTDGLYRELGEEQMVAGLCLDTPGAAVTHLATEVLRGPATDNLTALAVFVS</sequence>
<reference evidence="2 4" key="1">
    <citation type="submission" date="2017-08" db="EMBL/GenBank/DDBJ databases">
        <title>Draft Genome Sequence of the Marine Bacterium Oceanimonas baumannii ATCC 700832.</title>
        <authorList>
            <person name="Mcclelland W.D."/>
            <person name="Brennan M.A."/>
            <person name="Trachtenberg A.M."/>
            <person name="Maclea K.S."/>
        </authorList>
    </citation>
    <scope>NUCLEOTIDE SEQUENCE [LARGE SCALE GENOMIC DNA]</scope>
    <source>
        <strain evidence="2 4">ATCC 700832</strain>
    </source>
</reference>
<dbReference type="SMART" id="SM00331">
    <property type="entry name" value="PP2C_SIG"/>
    <property type="match status" value="1"/>
</dbReference>
<dbReference type="CDD" id="cd00143">
    <property type="entry name" value="PP2Cc"/>
    <property type="match status" value="1"/>
</dbReference>
<dbReference type="SMART" id="SM00332">
    <property type="entry name" value="PP2Cc"/>
    <property type="match status" value="1"/>
</dbReference>
<dbReference type="SUPFAM" id="SSF81606">
    <property type="entry name" value="PP2C-like"/>
    <property type="match status" value="1"/>
</dbReference>
<dbReference type="Proteomes" id="UP000243640">
    <property type="component" value="Unassembled WGS sequence"/>
</dbReference>
<gene>
    <name evidence="2" type="ORF">B6S09_17545</name>
    <name evidence="3" type="ORF">LY04_03512</name>
</gene>
<dbReference type="InterPro" id="IPR036457">
    <property type="entry name" value="PPM-type-like_dom_sf"/>
</dbReference>
<dbReference type="OrthoDB" id="9801841at2"/>
<keyword evidence="5" id="KW-1185">Reference proteome</keyword>
<dbReference type="PANTHER" id="PTHR13832">
    <property type="entry name" value="PROTEIN PHOSPHATASE 2C"/>
    <property type="match status" value="1"/>
</dbReference>
<dbReference type="RefSeq" id="WP_094279783.1">
    <property type="nucleotide sequence ID" value="NZ_JBLWZI010000027.1"/>
</dbReference>
<evidence type="ECO:0000313" key="3">
    <source>
        <dbReference type="EMBL" id="TDW54017.1"/>
    </source>
</evidence>
<dbReference type="Proteomes" id="UP000295058">
    <property type="component" value="Unassembled WGS sequence"/>
</dbReference>
<protein>
    <submittedName>
        <fullName evidence="3">Serine/threonine-protein phosphatase Stp1</fullName>
    </submittedName>
</protein>
<evidence type="ECO:0000313" key="4">
    <source>
        <dbReference type="Proteomes" id="UP000243640"/>
    </source>
</evidence>
<dbReference type="PROSITE" id="PS51746">
    <property type="entry name" value="PPM_2"/>
    <property type="match status" value="1"/>
</dbReference>
<dbReference type="InterPro" id="IPR015655">
    <property type="entry name" value="PP2C"/>
</dbReference>
<feature type="domain" description="PPM-type phosphatase" evidence="1">
    <location>
        <begin position="8"/>
        <end position="245"/>
    </location>
</feature>
<organism evidence="2 4">
    <name type="scientific">Oceanimonas baumannii</name>
    <dbReference type="NCBI Taxonomy" id="129578"/>
    <lineage>
        <taxon>Bacteria</taxon>
        <taxon>Pseudomonadati</taxon>
        <taxon>Pseudomonadota</taxon>
        <taxon>Gammaproteobacteria</taxon>
        <taxon>Aeromonadales</taxon>
        <taxon>Aeromonadaceae</taxon>
        <taxon>Oceanimonas</taxon>
    </lineage>
</organism>
<comment type="caution">
    <text evidence="2">The sequence shown here is derived from an EMBL/GenBank/DDBJ whole genome shotgun (WGS) entry which is preliminary data.</text>
</comment>
<dbReference type="InterPro" id="IPR001932">
    <property type="entry name" value="PPM-type_phosphatase-like_dom"/>
</dbReference>
<dbReference type="GO" id="GO:0004722">
    <property type="term" value="F:protein serine/threonine phosphatase activity"/>
    <property type="evidence" value="ECO:0007669"/>
    <property type="project" value="InterPro"/>
</dbReference>
<accession>A0A235CBC7</accession>
<dbReference type="EMBL" id="NQJF01000021">
    <property type="protein sequence ID" value="OYD21105.1"/>
    <property type="molecule type" value="Genomic_DNA"/>
</dbReference>